<name>A0ABS1J8D5_9BACL</name>
<organism evidence="1 2">
    <name type="scientific">Tumebacillus amylolyticus</name>
    <dbReference type="NCBI Taxonomy" id="2801339"/>
    <lineage>
        <taxon>Bacteria</taxon>
        <taxon>Bacillati</taxon>
        <taxon>Bacillota</taxon>
        <taxon>Bacilli</taxon>
        <taxon>Bacillales</taxon>
        <taxon>Alicyclobacillaceae</taxon>
        <taxon>Tumebacillus</taxon>
    </lineage>
</organism>
<keyword evidence="2" id="KW-1185">Reference proteome</keyword>
<dbReference type="RefSeq" id="WP_201633156.1">
    <property type="nucleotide sequence ID" value="NZ_JAEQNB010000002.1"/>
</dbReference>
<protein>
    <submittedName>
        <fullName evidence="1">Uncharacterized protein</fullName>
    </submittedName>
</protein>
<dbReference type="EMBL" id="JAEQNB010000002">
    <property type="protein sequence ID" value="MBL0386516.1"/>
    <property type="molecule type" value="Genomic_DNA"/>
</dbReference>
<reference evidence="1 2" key="1">
    <citation type="submission" date="2021-01" db="EMBL/GenBank/DDBJ databases">
        <title>Tumebacillus sp. strain ITR2 16S ribosomal RNA gene Genome sequencing and assembly.</title>
        <authorList>
            <person name="Kang M."/>
        </authorList>
    </citation>
    <scope>NUCLEOTIDE SEQUENCE [LARGE SCALE GENOMIC DNA]</scope>
    <source>
        <strain evidence="1 2">ITR2</strain>
    </source>
</reference>
<sequence length="102" mass="11770">MDTNQILAALQHSPLPERMGNFERTRTPQEPLQVDEGEYLIVEYRHLQHDALFQVVMRGSEAQFITVLNGEVNPLQTVSIEEAGHLLRRDLLMMLEDLDDEL</sequence>
<evidence type="ECO:0000313" key="2">
    <source>
        <dbReference type="Proteomes" id="UP000602284"/>
    </source>
</evidence>
<comment type="caution">
    <text evidence="1">The sequence shown here is derived from an EMBL/GenBank/DDBJ whole genome shotgun (WGS) entry which is preliminary data.</text>
</comment>
<gene>
    <name evidence="1" type="ORF">JJB07_07630</name>
</gene>
<proteinExistence type="predicted"/>
<dbReference type="Proteomes" id="UP000602284">
    <property type="component" value="Unassembled WGS sequence"/>
</dbReference>
<accession>A0ABS1J8D5</accession>
<evidence type="ECO:0000313" key="1">
    <source>
        <dbReference type="EMBL" id="MBL0386516.1"/>
    </source>
</evidence>